<proteinExistence type="predicted"/>
<organism evidence="1 2">
    <name type="scientific">Catellatospora bangladeshensis</name>
    <dbReference type="NCBI Taxonomy" id="310355"/>
    <lineage>
        <taxon>Bacteria</taxon>
        <taxon>Bacillati</taxon>
        <taxon>Actinomycetota</taxon>
        <taxon>Actinomycetes</taxon>
        <taxon>Micromonosporales</taxon>
        <taxon>Micromonosporaceae</taxon>
        <taxon>Catellatospora</taxon>
    </lineage>
</organism>
<protein>
    <submittedName>
        <fullName evidence="1">Uncharacterized protein</fullName>
    </submittedName>
</protein>
<reference evidence="1 2" key="1">
    <citation type="submission" date="2021-01" db="EMBL/GenBank/DDBJ databases">
        <title>Whole genome shotgun sequence of Catellatospora bangladeshensis NBRC 107357.</title>
        <authorList>
            <person name="Komaki H."/>
            <person name="Tamura T."/>
        </authorList>
    </citation>
    <scope>NUCLEOTIDE SEQUENCE [LARGE SCALE GENOMIC DNA]</scope>
    <source>
        <strain evidence="1 2">NBRC 107357</strain>
    </source>
</reference>
<gene>
    <name evidence="1" type="ORF">Cba03nite_78140</name>
</gene>
<evidence type="ECO:0000313" key="2">
    <source>
        <dbReference type="Proteomes" id="UP000601223"/>
    </source>
</evidence>
<accession>A0A8J3NPY8</accession>
<comment type="caution">
    <text evidence="1">The sequence shown here is derived from an EMBL/GenBank/DDBJ whole genome shotgun (WGS) entry which is preliminary data.</text>
</comment>
<keyword evidence="2" id="KW-1185">Reference proteome</keyword>
<evidence type="ECO:0000313" key="1">
    <source>
        <dbReference type="EMBL" id="GIF86465.1"/>
    </source>
</evidence>
<dbReference type="EMBL" id="BONF01000073">
    <property type="protein sequence ID" value="GIF86465.1"/>
    <property type="molecule type" value="Genomic_DNA"/>
</dbReference>
<sequence length="72" mass="8049">MRDGVRSLSWFACIGALRWLWVEPAVPCADRDTTQSQQGEDVTSSPFAMSKDGLAWDLIRAGPVPENRETLR</sequence>
<dbReference type="Proteomes" id="UP000601223">
    <property type="component" value="Unassembled WGS sequence"/>
</dbReference>
<dbReference type="AlphaFoldDB" id="A0A8J3NPY8"/>
<name>A0A8J3NPY8_9ACTN</name>